<dbReference type="PROSITE" id="PS50011">
    <property type="entry name" value="PROTEIN_KINASE_DOM"/>
    <property type="match status" value="1"/>
</dbReference>
<dbReference type="InterPro" id="IPR011009">
    <property type="entry name" value="Kinase-like_dom_sf"/>
</dbReference>
<dbReference type="Proteomes" id="UP001195769">
    <property type="component" value="Unassembled WGS sequence"/>
</dbReference>
<sequence length="732" mass="82661">MATLHTPPSQKSQVPPPDTALVPPHTSQYDYRTGDLELGREAVLTDLRRYLQVPFVSLAKCVGAVPSQQRLEEKHDHLIRSEVLTNDGLEWKDFIRPANMSEEMTFKLEGIISGILEQVPDCGVSYLSNMLLSERHNTSLPDGYLVRAKNRTAARMHWFDIAVPFGFKKERDAKAVRDNEHKMIWSLHNIMREDPCRRFAFGITIEDTQLRLWLGNRGFLAVTEPINCFENIDGVISLFYALGFASASTSLKGLGWDPTVERIYVGGKMQYKFTVGDEVFTTTRELATYGADYMVGRGTRVYEATDTKGKKVAIKDSWREIDHQSEGEIVEKILASCEKKLEAKDFADAKRHFVGVRLWKDVTIDGASDETVNPVAGDEYDGTWKWKPIDLMPILPERLHSSATGDVPDSSKLSAFLSAQLGIVGRKETRIPQRVHARIVFHDVGVTVKDLISLADSLSCLSGGLKGLYYLHKAGWIHRDFSVGNVIWVVGDNGGIGKLGDFEYAKEINSNTSHDDQTGTMHFMAIEVEHQQYLFQTLAPAPTYGDTDVPSPPPFRMNFLHDIESVWWAYAWIFFYHTDTITANSNDSFDVDAQLRQHQLAFPGAIRQPTRLTFFTGITKLRHTCKSILSDRCFKVCDNLALFAYTLQASYLKAEAEHPLIVLDDSLREDMHAKPQNISIMRKKRLVISNFVGSSTSAGRRGLEKKVKRRLRQIMQGRGSDAVDYSFKIPPW</sequence>
<gene>
    <name evidence="3" type="ORF">F5891DRAFT_1154236</name>
</gene>
<protein>
    <recommendedName>
        <fullName evidence="2">Protein kinase domain-containing protein</fullName>
    </recommendedName>
</protein>
<dbReference type="GeneID" id="64659495"/>
<dbReference type="AlphaFoldDB" id="A0AAD4HC83"/>
<dbReference type="Gene3D" id="1.10.510.10">
    <property type="entry name" value="Transferase(Phosphotransferase) domain 1"/>
    <property type="match status" value="1"/>
</dbReference>
<comment type="caution">
    <text evidence="3">The sequence shown here is derived from an EMBL/GenBank/DDBJ whole genome shotgun (WGS) entry which is preliminary data.</text>
</comment>
<reference evidence="3" key="1">
    <citation type="journal article" date="2020" name="New Phytol.">
        <title>Comparative genomics reveals dynamic genome evolution in host specialist ectomycorrhizal fungi.</title>
        <authorList>
            <person name="Lofgren L.A."/>
            <person name="Nguyen N.H."/>
            <person name="Vilgalys R."/>
            <person name="Ruytinx J."/>
            <person name="Liao H.L."/>
            <person name="Branco S."/>
            <person name="Kuo A."/>
            <person name="LaButti K."/>
            <person name="Lipzen A."/>
            <person name="Andreopoulos W."/>
            <person name="Pangilinan J."/>
            <person name="Riley R."/>
            <person name="Hundley H."/>
            <person name="Na H."/>
            <person name="Barry K."/>
            <person name="Grigoriev I.V."/>
            <person name="Stajich J.E."/>
            <person name="Kennedy P.G."/>
        </authorList>
    </citation>
    <scope>NUCLEOTIDE SEQUENCE</scope>
    <source>
        <strain evidence="3">FC203</strain>
    </source>
</reference>
<keyword evidence="4" id="KW-1185">Reference proteome</keyword>
<proteinExistence type="predicted"/>
<evidence type="ECO:0000256" key="1">
    <source>
        <dbReference type="SAM" id="MobiDB-lite"/>
    </source>
</evidence>
<feature type="compositionally biased region" description="Polar residues" evidence="1">
    <location>
        <begin position="1"/>
        <end position="13"/>
    </location>
</feature>
<dbReference type="Pfam" id="PF17667">
    <property type="entry name" value="Pkinase_fungal"/>
    <property type="match status" value="1"/>
</dbReference>
<dbReference type="RefSeq" id="XP_041217836.1">
    <property type="nucleotide sequence ID" value="XM_041365197.1"/>
</dbReference>
<feature type="region of interest" description="Disordered" evidence="1">
    <location>
        <begin position="1"/>
        <end position="27"/>
    </location>
</feature>
<dbReference type="InterPro" id="IPR000719">
    <property type="entry name" value="Prot_kinase_dom"/>
</dbReference>
<evidence type="ECO:0000313" key="4">
    <source>
        <dbReference type="Proteomes" id="UP001195769"/>
    </source>
</evidence>
<dbReference type="GO" id="GO:0004672">
    <property type="term" value="F:protein kinase activity"/>
    <property type="evidence" value="ECO:0007669"/>
    <property type="project" value="InterPro"/>
</dbReference>
<dbReference type="InterPro" id="IPR040976">
    <property type="entry name" value="Pkinase_fungal"/>
</dbReference>
<name>A0AAD4HC83_9AGAM</name>
<dbReference type="SUPFAM" id="SSF56112">
    <property type="entry name" value="Protein kinase-like (PK-like)"/>
    <property type="match status" value="1"/>
</dbReference>
<dbReference type="PANTHER" id="PTHR38248:SF2">
    <property type="entry name" value="FUNK1 11"/>
    <property type="match status" value="1"/>
</dbReference>
<feature type="domain" description="Protein kinase" evidence="2">
    <location>
        <begin position="287"/>
        <end position="692"/>
    </location>
</feature>
<dbReference type="EMBL" id="JABBWK010000140">
    <property type="protein sequence ID" value="KAG1890570.1"/>
    <property type="molecule type" value="Genomic_DNA"/>
</dbReference>
<accession>A0AAD4HC83</accession>
<dbReference type="GO" id="GO:0005524">
    <property type="term" value="F:ATP binding"/>
    <property type="evidence" value="ECO:0007669"/>
    <property type="project" value="InterPro"/>
</dbReference>
<evidence type="ECO:0000313" key="3">
    <source>
        <dbReference type="EMBL" id="KAG1890570.1"/>
    </source>
</evidence>
<evidence type="ECO:0000259" key="2">
    <source>
        <dbReference type="PROSITE" id="PS50011"/>
    </source>
</evidence>
<dbReference type="PANTHER" id="PTHR38248">
    <property type="entry name" value="FUNK1 6"/>
    <property type="match status" value="1"/>
</dbReference>
<organism evidence="3 4">
    <name type="scientific">Suillus fuscotomentosus</name>
    <dbReference type="NCBI Taxonomy" id="1912939"/>
    <lineage>
        <taxon>Eukaryota</taxon>
        <taxon>Fungi</taxon>
        <taxon>Dikarya</taxon>
        <taxon>Basidiomycota</taxon>
        <taxon>Agaricomycotina</taxon>
        <taxon>Agaricomycetes</taxon>
        <taxon>Agaricomycetidae</taxon>
        <taxon>Boletales</taxon>
        <taxon>Suillineae</taxon>
        <taxon>Suillaceae</taxon>
        <taxon>Suillus</taxon>
    </lineage>
</organism>